<evidence type="ECO:0000259" key="9">
    <source>
        <dbReference type="PROSITE" id="PS50928"/>
    </source>
</evidence>
<evidence type="ECO:0000256" key="4">
    <source>
        <dbReference type="ARBA" id="ARBA00022692"/>
    </source>
</evidence>
<evidence type="ECO:0000256" key="2">
    <source>
        <dbReference type="ARBA" id="ARBA00022448"/>
    </source>
</evidence>
<feature type="transmembrane region" description="Helical" evidence="8">
    <location>
        <begin position="54"/>
        <end position="78"/>
    </location>
</feature>
<feature type="transmembrane region" description="Helical" evidence="8">
    <location>
        <begin position="84"/>
        <end position="105"/>
    </location>
</feature>
<comment type="similarity">
    <text evidence="8">Belongs to the binding-protein-dependent transport system permease family.</text>
</comment>
<dbReference type="Proteomes" id="UP000066203">
    <property type="component" value="Chromosome"/>
</dbReference>
<keyword evidence="5" id="KW-0029">Amino-acid transport</keyword>
<dbReference type="GO" id="GO:0006865">
    <property type="term" value="P:amino acid transport"/>
    <property type="evidence" value="ECO:0007669"/>
    <property type="project" value="UniProtKB-KW"/>
</dbReference>
<dbReference type="GO" id="GO:0043190">
    <property type="term" value="C:ATP-binding cassette (ABC) transporter complex"/>
    <property type="evidence" value="ECO:0007669"/>
    <property type="project" value="InterPro"/>
</dbReference>
<evidence type="ECO:0000256" key="3">
    <source>
        <dbReference type="ARBA" id="ARBA00022475"/>
    </source>
</evidence>
<feature type="transmembrane region" description="Helical" evidence="8">
    <location>
        <begin position="187"/>
        <end position="211"/>
    </location>
</feature>
<dbReference type="InterPro" id="IPR035906">
    <property type="entry name" value="MetI-like_sf"/>
</dbReference>
<keyword evidence="6 8" id="KW-1133">Transmembrane helix</keyword>
<name>A0A0K2RYJ6_9MICC</name>
<keyword evidence="3" id="KW-1003">Cell membrane</keyword>
<keyword evidence="4 8" id="KW-0812">Transmembrane</keyword>
<proteinExistence type="inferred from homology"/>
<dbReference type="PROSITE" id="PS50928">
    <property type="entry name" value="ABC_TM1"/>
    <property type="match status" value="1"/>
</dbReference>
<dbReference type="EMBL" id="AP014938">
    <property type="protein sequence ID" value="BAS19865.1"/>
    <property type="molecule type" value="Genomic_DNA"/>
</dbReference>
<gene>
    <name evidence="10" type="ORF">RM6536_0618</name>
</gene>
<dbReference type="PANTHER" id="PTHR30614:SF0">
    <property type="entry name" value="L-CYSTINE TRANSPORT SYSTEM PERMEASE PROTEIN TCYL"/>
    <property type="match status" value="1"/>
</dbReference>
<dbReference type="InterPro" id="IPR010065">
    <property type="entry name" value="AA_ABC_transptr_permease_3TM"/>
</dbReference>
<dbReference type="InterPro" id="IPR000515">
    <property type="entry name" value="MetI-like"/>
</dbReference>
<dbReference type="AlphaFoldDB" id="A0A0K2RYJ6"/>
<dbReference type="InterPro" id="IPR043429">
    <property type="entry name" value="ArtM/GltK/GlnP/TcyL/YhdX-like"/>
</dbReference>
<dbReference type="FunFam" id="1.10.3720.10:FF:000006">
    <property type="entry name" value="Glutamate/aspartate ABC transporter, permease protein GltK"/>
    <property type="match status" value="1"/>
</dbReference>
<dbReference type="SUPFAM" id="SSF161098">
    <property type="entry name" value="MetI-like"/>
    <property type="match status" value="1"/>
</dbReference>
<feature type="domain" description="ABC transmembrane type-1" evidence="9">
    <location>
        <begin position="20"/>
        <end position="205"/>
    </location>
</feature>
<dbReference type="Gene3D" id="1.10.3720.10">
    <property type="entry name" value="MetI-like"/>
    <property type="match status" value="1"/>
</dbReference>
<protein>
    <submittedName>
        <fullName evidence="10">Amino acid ABC transporter</fullName>
    </submittedName>
</protein>
<dbReference type="PANTHER" id="PTHR30614">
    <property type="entry name" value="MEMBRANE COMPONENT OF AMINO ACID ABC TRANSPORTER"/>
    <property type="match status" value="1"/>
</dbReference>
<dbReference type="CDD" id="cd06261">
    <property type="entry name" value="TM_PBP2"/>
    <property type="match status" value="1"/>
</dbReference>
<keyword evidence="2 8" id="KW-0813">Transport</keyword>
<comment type="subcellular location">
    <subcellularLocation>
        <location evidence="1 8">Cell membrane</location>
        <topology evidence="1 8">Multi-pass membrane protein</topology>
    </subcellularLocation>
</comment>
<evidence type="ECO:0000313" key="10">
    <source>
        <dbReference type="EMBL" id="BAS19865.1"/>
    </source>
</evidence>
<dbReference type="PATRIC" id="fig|43675.28.peg.627"/>
<reference evidence="11" key="1">
    <citation type="submission" date="2015-08" db="EMBL/GenBank/DDBJ databases">
        <title>Complete genome sequence of Rothia mucilaginosa strain NUM-Rm6536.</title>
        <authorList>
            <person name="Nambu T."/>
        </authorList>
    </citation>
    <scope>NUCLEOTIDE SEQUENCE [LARGE SCALE GENOMIC DNA]</scope>
    <source>
        <strain evidence="11">NUM-Rm6536</strain>
    </source>
</reference>
<evidence type="ECO:0000256" key="6">
    <source>
        <dbReference type="ARBA" id="ARBA00022989"/>
    </source>
</evidence>
<dbReference type="NCBIfam" id="TIGR01726">
    <property type="entry name" value="HEQRo_perm_3TM"/>
    <property type="match status" value="1"/>
</dbReference>
<organism evidence="10">
    <name type="scientific">Rothia mucilaginosa</name>
    <dbReference type="NCBI Taxonomy" id="43675"/>
    <lineage>
        <taxon>Bacteria</taxon>
        <taxon>Bacillati</taxon>
        <taxon>Actinomycetota</taxon>
        <taxon>Actinomycetes</taxon>
        <taxon>Micrococcales</taxon>
        <taxon>Micrococcaceae</taxon>
        <taxon>Rothia</taxon>
    </lineage>
</organism>
<evidence type="ECO:0000256" key="7">
    <source>
        <dbReference type="ARBA" id="ARBA00023136"/>
    </source>
</evidence>
<dbReference type="Pfam" id="PF00528">
    <property type="entry name" value="BPD_transp_1"/>
    <property type="match status" value="1"/>
</dbReference>
<feature type="transmembrane region" description="Helical" evidence="8">
    <location>
        <begin position="20"/>
        <end position="42"/>
    </location>
</feature>
<dbReference type="RefSeq" id="WP_060824010.1">
    <property type="nucleotide sequence ID" value="NZ_AP014938.1"/>
</dbReference>
<evidence type="ECO:0000313" key="11">
    <source>
        <dbReference type="Proteomes" id="UP000066203"/>
    </source>
</evidence>
<keyword evidence="7 8" id="KW-0472">Membrane</keyword>
<accession>A0A0K2RYJ6</accession>
<evidence type="ECO:0000256" key="8">
    <source>
        <dbReference type="RuleBase" id="RU363032"/>
    </source>
</evidence>
<sequence>MERYLNLWAESLPQLLSATLAVTIPLSLISFAVALLVGIISAGARTSRFAPVNWLAWVYIWVFRGTPLLVQLFIVFYGLPKVGIALDVWSAAIITMSLHTGAYVAETFRSAVAAIPRGQFEAAATLNFTRMQTLRHVVIPQAVRIALPNLGNNFIDLIKGTSLVSVISMVDLFQTGKQIASRTFEPLAMYSEVAIIYLVIFTLLTAAQSALEKYSNRYVRSNNA</sequence>
<evidence type="ECO:0000256" key="1">
    <source>
        <dbReference type="ARBA" id="ARBA00004651"/>
    </source>
</evidence>
<dbReference type="GO" id="GO:0022857">
    <property type="term" value="F:transmembrane transporter activity"/>
    <property type="evidence" value="ECO:0007669"/>
    <property type="project" value="InterPro"/>
</dbReference>
<evidence type="ECO:0000256" key="5">
    <source>
        <dbReference type="ARBA" id="ARBA00022970"/>
    </source>
</evidence>